<proteinExistence type="predicted"/>
<name>A0A8J3IQ79_9CHLR</name>
<dbReference type="PROSITE" id="PS50977">
    <property type="entry name" value="HTH_TETR_2"/>
    <property type="match status" value="1"/>
</dbReference>
<dbReference type="PANTHER" id="PTHR47506">
    <property type="entry name" value="TRANSCRIPTIONAL REGULATORY PROTEIN"/>
    <property type="match status" value="1"/>
</dbReference>
<evidence type="ECO:0000313" key="6">
    <source>
        <dbReference type="EMBL" id="GHO98193.1"/>
    </source>
</evidence>
<dbReference type="EMBL" id="BNJK01000002">
    <property type="protein sequence ID" value="GHO98193.1"/>
    <property type="molecule type" value="Genomic_DNA"/>
</dbReference>
<keyword evidence="3" id="KW-0804">Transcription</keyword>
<dbReference type="PANTHER" id="PTHR47506:SF3">
    <property type="entry name" value="HTH-TYPE TRANSCRIPTIONAL REGULATOR LMRA"/>
    <property type="match status" value="1"/>
</dbReference>
<evidence type="ECO:0000256" key="1">
    <source>
        <dbReference type="ARBA" id="ARBA00023015"/>
    </source>
</evidence>
<keyword evidence="7" id="KW-1185">Reference proteome</keyword>
<accession>A0A8J3IQ79</accession>
<keyword evidence="1" id="KW-0805">Transcription regulation</keyword>
<protein>
    <submittedName>
        <fullName evidence="6">TetR family transcriptional regulator</fullName>
    </submittedName>
</protein>
<reference evidence="6" key="1">
    <citation type="submission" date="2020-10" db="EMBL/GenBank/DDBJ databases">
        <title>Taxonomic study of unclassified bacteria belonging to the class Ktedonobacteria.</title>
        <authorList>
            <person name="Yabe S."/>
            <person name="Wang C.M."/>
            <person name="Zheng Y."/>
            <person name="Sakai Y."/>
            <person name="Cavaletti L."/>
            <person name="Monciardini P."/>
            <person name="Donadio S."/>
        </authorList>
    </citation>
    <scope>NUCLEOTIDE SEQUENCE</scope>
    <source>
        <strain evidence="6">ID150040</strain>
    </source>
</reference>
<dbReference type="AlphaFoldDB" id="A0A8J3IQ79"/>
<dbReference type="InterPro" id="IPR001647">
    <property type="entry name" value="HTH_TetR"/>
</dbReference>
<dbReference type="InterPro" id="IPR009057">
    <property type="entry name" value="Homeodomain-like_sf"/>
</dbReference>
<keyword evidence="2 4" id="KW-0238">DNA-binding</keyword>
<dbReference type="InterPro" id="IPR036271">
    <property type="entry name" value="Tet_transcr_reg_TetR-rel_C_sf"/>
</dbReference>
<evidence type="ECO:0000256" key="4">
    <source>
        <dbReference type="PROSITE-ProRule" id="PRU00335"/>
    </source>
</evidence>
<feature type="DNA-binding region" description="H-T-H motif" evidence="4">
    <location>
        <begin position="25"/>
        <end position="44"/>
    </location>
</feature>
<dbReference type="SUPFAM" id="SSF46689">
    <property type="entry name" value="Homeodomain-like"/>
    <property type="match status" value="1"/>
</dbReference>
<feature type="domain" description="HTH tetR-type" evidence="5">
    <location>
        <begin position="2"/>
        <end position="62"/>
    </location>
</feature>
<dbReference type="Proteomes" id="UP000597444">
    <property type="component" value="Unassembled WGS sequence"/>
</dbReference>
<dbReference type="SUPFAM" id="SSF48498">
    <property type="entry name" value="Tetracyclin repressor-like, C-terminal domain"/>
    <property type="match status" value="1"/>
</dbReference>
<evidence type="ECO:0000256" key="2">
    <source>
        <dbReference type="ARBA" id="ARBA00023125"/>
    </source>
</evidence>
<dbReference type="RefSeq" id="WP_220208956.1">
    <property type="nucleotide sequence ID" value="NZ_BNJK01000002.1"/>
</dbReference>
<dbReference type="GO" id="GO:0003677">
    <property type="term" value="F:DNA binding"/>
    <property type="evidence" value="ECO:0007669"/>
    <property type="project" value="UniProtKB-UniRule"/>
</dbReference>
<dbReference type="PRINTS" id="PR00455">
    <property type="entry name" value="HTHTETR"/>
</dbReference>
<evidence type="ECO:0000259" key="5">
    <source>
        <dbReference type="PROSITE" id="PS50977"/>
    </source>
</evidence>
<sequence>MANTREQLVAATKELLWERGYEATSPRAILEKSGAGQGSFYHHFSSKAALAAAALQEAADDMRCNLEPILHSNAPALQRIRDYLTMPREELRGCRIGRMTHEPIIRQDETLRDPIVAYFSYAEQELATVLAEAQREGALSENINVDDLAATLLATVQGGYVLARGFQDPERMHQAIRGALTLIDSIEQKKEV</sequence>
<comment type="caution">
    <text evidence="6">The sequence shown here is derived from an EMBL/GenBank/DDBJ whole genome shotgun (WGS) entry which is preliminary data.</text>
</comment>
<gene>
    <name evidence="6" type="ORF">KSF_082410</name>
</gene>
<dbReference type="Gene3D" id="1.10.357.10">
    <property type="entry name" value="Tetracycline Repressor, domain 2"/>
    <property type="match status" value="1"/>
</dbReference>
<dbReference type="Pfam" id="PF16925">
    <property type="entry name" value="TetR_C_13"/>
    <property type="match status" value="1"/>
</dbReference>
<evidence type="ECO:0000256" key="3">
    <source>
        <dbReference type="ARBA" id="ARBA00023163"/>
    </source>
</evidence>
<dbReference type="InterPro" id="IPR011075">
    <property type="entry name" value="TetR_C"/>
</dbReference>
<organism evidence="6 7">
    <name type="scientific">Reticulibacter mediterranei</name>
    <dbReference type="NCBI Taxonomy" id="2778369"/>
    <lineage>
        <taxon>Bacteria</taxon>
        <taxon>Bacillati</taxon>
        <taxon>Chloroflexota</taxon>
        <taxon>Ktedonobacteria</taxon>
        <taxon>Ktedonobacterales</taxon>
        <taxon>Reticulibacteraceae</taxon>
        <taxon>Reticulibacter</taxon>
    </lineage>
</organism>
<dbReference type="Pfam" id="PF00440">
    <property type="entry name" value="TetR_N"/>
    <property type="match status" value="1"/>
</dbReference>
<evidence type="ECO:0000313" key="7">
    <source>
        <dbReference type="Proteomes" id="UP000597444"/>
    </source>
</evidence>